<dbReference type="STRING" id="46731.A0A3M6TZP0"/>
<evidence type="ECO:0000313" key="9">
    <source>
        <dbReference type="Proteomes" id="UP000275408"/>
    </source>
</evidence>
<dbReference type="InterPro" id="IPR055355">
    <property type="entry name" value="ZP-C"/>
</dbReference>
<feature type="transmembrane region" description="Helical" evidence="5">
    <location>
        <begin position="803"/>
        <end position="827"/>
    </location>
</feature>
<dbReference type="AlphaFoldDB" id="A0A3M6TZP0"/>
<dbReference type="Gene3D" id="2.10.25.10">
    <property type="entry name" value="Laminin"/>
    <property type="match status" value="1"/>
</dbReference>
<dbReference type="InterPro" id="IPR009030">
    <property type="entry name" value="Growth_fac_rcpt_cys_sf"/>
</dbReference>
<comment type="caution">
    <text evidence="8">The sequence shown here is derived from an EMBL/GenBank/DDBJ whole genome shotgun (WGS) entry which is preliminary data.</text>
</comment>
<dbReference type="SMART" id="SM00179">
    <property type="entry name" value="EGF_CA"/>
    <property type="match status" value="1"/>
</dbReference>
<keyword evidence="9" id="KW-1185">Reference proteome</keyword>
<keyword evidence="5" id="KW-1133">Transmembrane helix</keyword>
<sequence length="869" mass="96281">MECRVLAWWIFILVLVCITTEASHFRHGSIMWAPDNSNSNKFRFRIGWRRSYSAGLYCDQSTISSNQLISFGSSWDATCTNSPNPVCGSTAIGNTNFYCTDYSTTEDWTVGENNFTHTFSNSEKEWHVRINFTITPFEGVIVKVLFDLSFSGCCWIALSHYGGSTSWRVETTINLSPRSDNGKINSSPVTRSPAIVRFPGGCRQSFRIPVEDPDGDTVKCRFATISESLRDNTSFPYGTLDETPCVLTYNGSQQAVGGIYAVALTLEDFPAGTTNFGSVTPFSGIPLQFLVMVIGNHAGNCHKKPVYTASTPKDGECSDVSIGSAYIAVIEVQVADLSKSLESEWRCVTILVGMSSTPRVILASRKPKAPVSTFGSGYSNWSVQFDRLIKKPRASSYIRLVLLPSRQTVYKVDALSQNVTIGSNSTTLRFLIPLPVLSMEGLYAILMDKGVVVGEGCSSGGTFTPGISSSSAWRFYVRGVCRFGYSLSLPDFRSCVDVNECAYASSYVHSNASARSKIFPEFILPAGCDQVCRNTQGNYSCSCASGYQLQSNGKSCKGKKQNKGALSPKFLGTRTATDSHLAPNVVTRSHDIKLPFYCRYSRKKLLSLAFTPRRIYVGNETGYGTFTFKMDFYKSSSFATPYTTQDYPLTVDLNEYVYLRYSVASSADLVIMAENCKATKDASFYSWPQYTFLQNGCPKDSTLDYSYDPTRQYQQFKIKTLRFWNDYGTVYFHCELLACHRNSPNSRCSKGCIKNKRKRRDVVRDGTEQEESTNKVILTGGPVLFEGAKEEESKEPKQGMHTALIGGVAGAGVFGLFAVVALAVLFVKYRRTQRFPNSNKDEPAGQNNAAYMPEDDVSQWEAIIKSNFA</sequence>
<dbReference type="OrthoDB" id="10063988at2759"/>
<dbReference type="EMBL" id="RCHS01002554">
    <property type="protein sequence ID" value="RMX46817.1"/>
    <property type="molecule type" value="Genomic_DNA"/>
</dbReference>
<dbReference type="Pfam" id="PF14670">
    <property type="entry name" value="FXa_inhibition"/>
    <property type="match status" value="1"/>
</dbReference>
<feature type="signal peptide" evidence="6">
    <location>
        <begin position="1"/>
        <end position="22"/>
    </location>
</feature>
<organism evidence="8 9">
    <name type="scientific">Pocillopora damicornis</name>
    <name type="common">Cauliflower coral</name>
    <name type="synonym">Millepora damicornis</name>
    <dbReference type="NCBI Taxonomy" id="46731"/>
    <lineage>
        <taxon>Eukaryota</taxon>
        <taxon>Metazoa</taxon>
        <taxon>Cnidaria</taxon>
        <taxon>Anthozoa</taxon>
        <taxon>Hexacorallia</taxon>
        <taxon>Scleractinia</taxon>
        <taxon>Astrocoeniina</taxon>
        <taxon>Pocilloporidae</taxon>
        <taxon>Pocillopora</taxon>
    </lineage>
</organism>
<protein>
    <recommendedName>
        <fullName evidence="7">ZP domain-containing protein</fullName>
    </recommendedName>
</protein>
<gene>
    <name evidence="8" type="ORF">pdam_00007662</name>
</gene>
<feature type="chain" id="PRO_5018296729" description="ZP domain-containing protein" evidence="6">
    <location>
        <begin position="23"/>
        <end position="869"/>
    </location>
</feature>
<feature type="domain" description="ZP" evidence="7">
    <location>
        <begin position="500"/>
        <end position="755"/>
    </location>
</feature>
<keyword evidence="4" id="KW-1015">Disulfide bond</keyword>
<keyword evidence="5" id="KW-0812">Transmembrane</keyword>
<evidence type="ECO:0000259" key="7">
    <source>
        <dbReference type="PROSITE" id="PS51034"/>
    </source>
</evidence>
<keyword evidence="1" id="KW-0245">EGF-like domain</keyword>
<reference evidence="8 9" key="1">
    <citation type="journal article" date="2018" name="Sci. Rep.">
        <title>Comparative analysis of the Pocillopora damicornis genome highlights role of immune system in coral evolution.</title>
        <authorList>
            <person name="Cunning R."/>
            <person name="Bay R.A."/>
            <person name="Gillette P."/>
            <person name="Baker A.C."/>
            <person name="Traylor-Knowles N."/>
        </authorList>
    </citation>
    <scope>NUCLEOTIDE SEQUENCE [LARGE SCALE GENOMIC DNA]</scope>
    <source>
        <strain evidence="8">RSMAS</strain>
        <tissue evidence="8">Whole animal</tissue>
    </source>
</reference>
<dbReference type="PANTHER" id="PTHR14002:SF43">
    <property type="entry name" value="DELTA-LIKE PROTEIN"/>
    <property type="match status" value="1"/>
</dbReference>
<dbReference type="InterPro" id="IPR001881">
    <property type="entry name" value="EGF-like_Ca-bd_dom"/>
</dbReference>
<keyword evidence="2 6" id="KW-0732">Signal</keyword>
<keyword evidence="3" id="KW-0677">Repeat</keyword>
<dbReference type="SUPFAM" id="SSF57184">
    <property type="entry name" value="Growth factor receptor domain"/>
    <property type="match status" value="1"/>
</dbReference>
<accession>A0A3M6TZP0</accession>
<dbReference type="GO" id="GO:0005509">
    <property type="term" value="F:calcium ion binding"/>
    <property type="evidence" value="ECO:0007669"/>
    <property type="project" value="InterPro"/>
</dbReference>
<dbReference type="SMART" id="SM00241">
    <property type="entry name" value="ZP"/>
    <property type="match status" value="1"/>
</dbReference>
<dbReference type="Pfam" id="PF00100">
    <property type="entry name" value="Zona_pellucida"/>
    <property type="match status" value="1"/>
</dbReference>
<proteinExistence type="predicted"/>
<dbReference type="Gene3D" id="2.60.40.4100">
    <property type="entry name" value="Zona pellucida, ZP-C domain"/>
    <property type="match status" value="1"/>
</dbReference>
<dbReference type="Proteomes" id="UP000275408">
    <property type="component" value="Unassembled WGS sequence"/>
</dbReference>
<evidence type="ECO:0000256" key="4">
    <source>
        <dbReference type="ARBA" id="ARBA00023157"/>
    </source>
</evidence>
<evidence type="ECO:0000256" key="1">
    <source>
        <dbReference type="ARBA" id="ARBA00022536"/>
    </source>
</evidence>
<dbReference type="InterPro" id="IPR042235">
    <property type="entry name" value="ZP-C_dom"/>
</dbReference>
<dbReference type="FunFam" id="2.10.25.10:FF:000240">
    <property type="entry name" value="Vitamin K-dependent protein S"/>
    <property type="match status" value="1"/>
</dbReference>
<evidence type="ECO:0000256" key="5">
    <source>
        <dbReference type="SAM" id="Phobius"/>
    </source>
</evidence>
<dbReference type="CDD" id="cd00054">
    <property type="entry name" value="EGF_CA"/>
    <property type="match status" value="1"/>
</dbReference>
<dbReference type="InterPro" id="IPR001507">
    <property type="entry name" value="ZP_dom"/>
</dbReference>
<name>A0A3M6TZP0_POCDA</name>
<evidence type="ECO:0000256" key="6">
    <source>
        <dbReference type="SAM" id="SignalP"/>
    </source>
</evidence>
<dbReference type="PANTHER" id="PTHR14002">
    <property type="entry name" value="ENDOGLIN/TGF-BETA RECEPTOR TYPE III"/>
    <property type="match status" value="1"/>
</dbReference>
<evidence type="ECO:0000256" key="2">
    <source>
        <dbReference type="ARBA" id="ARBA00022729"/>
    </source>
</evidence>
<dbReference type="PROSITE" id="PS51034">
    <property type="entry name" value="ZP_2"/>
    <property type="match status" value="1"/>
</dbReference>
<evidence type="ECO:0000256" key="3">
    <source>
        <dbReference type="ARBA" id="ARBA00022737"/>
    </source>
</evidence>
<keyword evidence="5" id="KW-0472">Membrane</keyword>
<evidence type="ECO:0000313" key="8">
    <source>
        <dbReference type="EMBL" id="RMX46817.1"/>
    </source>
</evidence>